<keyword evidence="3" id="KW-1185">Reference proteome</keyword>
<dbReference type="InterPro" id="IPR029058">
    <property type="entry name" value="AB_hydrolase_fold"/>
</dbReference>
<dbReference type="InterPro" id="IPR000073">
    <property type="entry name" value="AB_hydrolase_1"/>
</dbReference>
<accession>A0ABS8JJI0</accession>
<dbReference type="SUPFAM" id="SSF53474">
    <property type="entry name" value="alpha/beta-Hydrolases"/>
    <property type="match status" value="1"/>
</dbReference>
<dbReference type="EMBL" id="JAJGAK010000002">
    <property type="protein sequence ID" value="MCC8363756.1"/>
    <property type="molecule type" value="Genomic_DNA"/>
</dbReference>
<feature type="domain" description="AB hydrolase-1" evidence="1">
    <location>
        <begin position="222"/>
        <end position="489"/>
    </location>
</feature>
<evidence type="ECO:0000259" key="1">
    <source>
        <dbReference type="Pfam" id="PF12697"/>
    </source>
</evidence>
<dbReference type="Proteomes" id="UP001165293">
    <property type="component" value="Unassembled WGS sequence"/>
</dbReference>
<evidence type="ECO:0000313" key="2">
    <source>
        <dbReference type="EMBL" id="MCC8363756.1"/>
    </source>
</evidence>
<protein>
    <submittedName>
        <fullName evidence="2">Alpha/beta hydrolase</fullName>
    </submittedName>
</protein>
<reference evidence="2" key="1">
    <citation type="submission" date="2021-10" db="EMBL/GenBank/DDBJ databases">
        <authorList>
            <person name="Lyu M."/>
            <person name="Wang X."/>
            <person name="Meng X."/>
            <person name="Xu K."/>
        </authorList>
    </citation>
    <scope>NUCLEOTIDE SEQUENCE</scope>
    <source>
        <strain evidence="2">A6</strain>
    </source>
</reference>
<evidence type="ECO:0000313" key="3">
    <source>
        <dbReference type="Proteomes" id="UP001165293"/>
    </source>
</evidence>
<comment type="caution">
    <text evidence="2">The sequence shown here is derived from an EMBL/GenBank/DDBJ whole genome shotgun (WGS) entry which is preliminary data.</text>
</comment>
<gene>
    <name evidence="2" type="ORF">LK996_11805</name>
</gene>
<organism evidence="2 3">
    <name type="scientific">Noviluteimonas lactosilytica</name>
    <dbReference type="NCBI Taxonomy" id="2888523"/>
    <lineage>
        <taxon>Bacteria</taxon>
        <taxon>Pseudomonadati</taxon>
        <taxon>Pseudomonadota</taxon>
        <taxon>Gammaproteobacteria</taxon>
        <taxon>Lysobacterales</taxon>
        <taxon>Lysobacteraceae</taxon>
        <taxon>Noviluteimonas</taxon>
    </lineage>
</organism>
<name>A0ABS8JJI0_9GAMM</name>
<proteinExistence type="predicted"/>
<dbReference type="GO" id="GO:0016787">
    <property type="term" value="F:hydrolase activity"/>
    <property type="evidence" value="ECO:0007669"/>
    <property type="project" value="UniProtKB-KW"/>
</dbReference>
<sequence length="495" mass="54082">MSASQSNALQAWLQRAIDAYRAIDNDDRTLSDAAAAMATRASAEVFARVLRQHPDGWSAGPRQVGDVGLHVEFRDVSDHLRPPLRIRRAQDVAMDVFGGQRHSRPGFGVPVATLSSRQDASSLDRLAPQTGAFRNLTAWIEPDAREDATPRLVLADPLKLDAVSIGAHRFPLACDTSAAYAWCMEISKLERLGLWGLVGGKKIGLRSGLYLLEDYDPGKRPLVMIHGLGSNPLIWSHLSNAIWGDEQLRARFQIWQVVHQTDAPLLAARLRIQDYLDEAWHVLDPTGNARARASAVFVGHSMGGVVARLLCSDSGDAPWNAAFLVPPESLDARAEDLDVIKRIFFFHPYPGVSRAIFLAAPHRGSPEAATMLGRVTGDFVGRRAIEVQAMRRIANANPSALRPVMRDVLRQGWINSITTLQSEQPVRRATEALLPPAGFPYHTIAGAQPGRRTDGVVPLDSALLPGAASSLVVESGHRVHENPQAIAEVLRILRE</sequence>
<dbReference type="Pfam" id="PF12697">
    <property type="entry name" value="Abhydrolase_6"/>
    <property type="match status" value="1"/>
</dbReference>
<keyword evidence="2" id="KW-0378">Hydrolase</keyword>
<dbReference type="Gene3D" id="3.40.50.1820">
    <property type="entry name" value="alpha/beta hydrolase"/>
    <property type="match status" value="1"/>
</dbReference>
<dbReference type="RefSeq" id="WP_230527470.1">
    <property type="nucleotide sequence ID" value="NZ_JAJGAK010000002.1"/>
</dbReference>